<proteinExistence type="predicted"/>
<evidence type="ECO:0000256" key="1">
    <source>
        <dbReference type="SAM" id="Phobius"/>
    </source>
</evidence>
<feature type="transmembrane region" description="Helical" evidence="1">
    <location>
        <begin position="220"/>
        <end position="238"/>
    </location>
</feature>
<dbReference type="EMBL" id="JACHBX010000004">
    <property type="protein sequence ID" value="MBB6135774.1"/>
    <property type="molecule type" value="Genomic_DNA"/>
</dbReference>
<dbReference type="AlphaFoldDB" id="A0A7W9X3E5"/>
<dbReference type="RefSeq" id="WP_183556416.1">
    <property type="nucleotide sequence ID" value="NZ_JACHBX010000004.1"/>
</dbReference>
<feature type="transmembrane region" description="Helical" evidence="1">
    <location>
        <begin position="139"/>
        <end position="157"/>
    </location>
</feature>
<feature type="transmembrane region" description="Helical" evidence="1">
    <location>
        <begin position="354"/>
        <end position="373"/>
    </location>
</feature>
<evidence type="ECO:0000313" key="3">
    <source>
        <dbReference type="Proteomes" id="UP000540787"/>
    </source>
</evidence>
<evidence type="ECO:0000313" key="2">
    <source>
        <dbReference type="EMBL" id="MBB6135774.1"/>
    </source>
</evidence>
<feature type="transmembrane region" description="Helical" evidence="1">
    <location>
        <begin position="7"/>
        <end position="26"/>
    </location>
</feature>
<gene>
    <name evidence="2" type="ORF">HD842_003941</name>
</gene>
<keyword evidence="3" id="KW-1185">Reference proteome</keyword>
<keyword evidence="1" id="KW-1133">Transmembrane helix</keyword>
<protein>
    <recommendedName>
        <fullName evidence="4">Glycosyltransferase RgtA/B/C/D-like domain-containing protein</fullName>
    </recommendedName>
</protein>
<organism evidence="2 3">
    <name type="scientific">Massilia aurea</name>
    <dbReference type="NCBI Taxonomy" id="373040"/>
    <lineage>
        <taxon>Bacteria</taxon>
        <taxon>Pseudomonadati</taxon>
        <taxon>Pseudomonadota</taxon>
        <taxon>Betaproteobacteria</taxon>
        <taxon>Burkholderiales</taxon>
        <taxon>Oxalobacteraceae</taxon>
        <taxon>Telluria group</taxon>
        <taxon>Massilia</taxon>
    </lineage>
</organism>
<feature type="transmembrane region" description="Helical" evidence="1">
    <location>
        <begin position="79"/>
        <end position="101"/>
    </location>
</feature>
<feature type="transmembrane region" description="Helical" evidence="1">
    <location>
        <begin position="276"/>
        <end position="296"/>
    </location>
</feature>
<comment type="caution">
    <text evidence="2">The sequence shown here is derived from an EMBL/GenBank/DDBJ whole genome shotgun (WGS) entry which is preliminary data.</text>
</comment>
<accession>A0A7W9X3E5</accession>
<keyword evidence="1" id="KW-0812">Transmembrane</keyword>
<sequence length="549" mass="59800">MSRLETWLAWILLAVAISLLHLRIVLQSDILFYDDLLNDLIVHGGAWSNWKFSAAPGFFPDLALYAVGFFVFPDVPSRILFVSAMQAVALALLSIALVRRLTRHGLRRNDAQVVLAVAFATLVSAQSGMWLYFQTTNNHFGAVLFGLLGTMLALRLARQSSWPHALALLVVVGAAGVSSRLFVLTFTLPCLAVAAMALLLTRRTERSALRQQRTATLARLIAVLAGGQVLAMLLEHLLIHHIPVEARPPLSVESISASLTFLTRATVAAFDHDNVATLLLALLLSGCLLYLLYLLYLRLSRKIHHDHAATAPAPIRTDAVDSDIQAVGALLCVSLPLTIAGAVFSGAIVDNAGYRYLAFPLVLAVLLALVHANRRACRLWWAHRVWVAGAALVAGNAAWLAYQAPQPGAPSTAVAQCVAAAGAEGFPLQAGIADYWNARAVSYQLPDRNPIIATLRDVSPLFWVSTLGPLSNPDRYPGYHYNFAILRRPGGGDQFDYTPETIGRLLPRPARIRTCPDGVTQLWLYNDAELHTVVQAAITTFMQQRKNTP</sequence>
<feature type="transmembrane region" description="Helical" evidence="1">
    <location>
        <begin position="326"/>
        <end position="348"/>
    </location>
</feature>
<dbReference type="Proteomes" id="UP000540787">
    <property type="component" value="Unassembled WGS sequence"/>
</dbReference>
<reference evidence="2 3" key="1">
    <citation type="submission" date="2020-08" db="EMBL/GenBank/DDBJ databases">
        <title>The Agave Microbiome: Exploring the role of microbial communities in plant adaptations to desert environments.</title>
        <authorList>
            <person name="Partida-Martinez L.P."/>
        </authorList>
    </citation>
    <scope>NUCLEOTIDE SEQUENCE [LARGE SCALE GENOMIC DNA]</scope>
    <source>
        <strain evidence="2 3">AT3.2</strain>
    </source>
</reference>
<feature type="transmembrane region" description="Helical" evidence="1">
    <location>
        <begin position="113"/>
        <end position="133"/>
    </location>
</feature>
<name>A0A7W9X3E5_9BURK</name>
<feature type="transmembrane region" description="Helical" evidence="1">
    <location>
        <begin position="169"/>
        <end position="200"/>
    </location>
</feature>
<keyword evidence="1" id="KW-0472">Membrane</keyword>
<feature type="transmembrane region" description="Helical" evidence="1">
    <location>
        <begin position="385"/>
        <end position="402"/>
    </location>
</feature>
<evidence type="ECO:0008006" key="4">
    <source>
        <dbReference type="Google" id="ProtNLM"/>
    </source>
</evidence>